<keyword evidence="1" id="KW-1133">Transmembrane helix</keyword>
<gene>
    <name evidence="2" type="ORF">E1809_01730</name>
</gene>
<dbReference type="EMBL" id="SMRU01000002">
    <property type="protein sequence ID" value="TDG01268.1"/>
    <property type="molecule type" value="Genomic_DNA"/>
</dbReference>
<dbReference type="AlphaFoldDB" id="A0A4R5L167"/>
<comment type="caution">
    <text evidence="2">The sequence shown here is derived from an EMBL/GenBank/DDBJ whole genome shotgun (WGS) entry which is preliminary data.</text>
</comment>
<evidence type="ECO:0000256" key="1">
    <source>
        <dbReference type="SAM" id="Phobius"/>
    </source>
</evidence>
<evidence type="ECO:0008006" key="4">
    <source>
        <dbReference type="Google" id="ProtNLM"/>
    </source>
</evidence>
<keyword evidence="1" id="KW-0812">Transmembrane</keyword>
<organism evidence="2 3">
    <name type="scientific">Arthrobacter terricola</name>
    <dbReference type="NCBI Taxonomy" id="2547396"/>
    <lineage>
        <taxon>Bacteria</taxon>
        <taxon>Bacillati</taxon>
        <taxon>Actinomycetota</taxon>
        <taxon>Actinomycetes</taxon>
        <taxon>Micrococcales</taxon>
        <taxon>Micrococcaceae</taxon>
        <taxon>Arthrobacter</taxon>
    </lineage>
</organism>
<dbReference type="OrthoDB" id="4947214at2"/>
<evidence type="ECO:0000313" key="3">
    <source>
        <dbReference type="Proteomes" id="UP000295511"/>
    </source>
</evidence>
<reference evidence="2 3" key="1">
    <citation type="submission" date="2019-03" db="EMBL/GenBank/DDBJ databases">
        <title>Whole genome sequence of Arthrobacter sp JH1-1.</title>
        <authorList>
            <person name="Trinh H.N."/>
        </authorList>
    </citation>
    <scope>NUCLEOTIDE SEQUENCE [LARGE SCALE GENOMIC DNA]</scope>
    <source>
        <strain evidence="2 3">JH1-1</strain>
    </source>
</reference>
<feature type="transmembrane region" description="Helical" evidence="1">
    <location>
        <begin position="65"/>
        <end position="88"/>
    </location>
</feature>
<keyword evidence="1" id="KW-0472">Membrane</keyword>
<dbReference type="Proteomes" id="UP000295511">
    <property type="component" value="Unassembled WGS sequence"/>
</dbReference>
<accession>A0A4R5L167</accession>
<keyword evidence="3" id="KW-1185">Reference proteome</keyword>
<evidence type="ECO:0000313" key="2">
    <source>
        <dbReference type="EMBL" id="TDG01268.1"/>
    </source>
</evidence>
<proteinExistence type="predicted"/>
<dbReference type="RefSeq" id="WP_133202528.1">
    <property type="nucleotide sequence ID" value="NZ_SMRU01000002.1"/>
</dbReference>
<protein>
    <recommendedName>
        <fullName evidence="4">Integral membrane protein</fullName>
    </recommendedName>
</protein>
<sequence>MAEVRFVPRSEWDTLPVQPPAGKWLIRAVPFIKGILAALGVGAPLALIDAATGYAFPAWIPLVPIWLAIALCAVAMVFAVLAIGPYYAERKRGYTTWPERNPAPGPGSR</sequence>
<name>A0A4R5L167_9MICC</name>
<feature type="transmembrane region" description="Helical" evidence="1">
    <location>
        <begin position="35"/>
        <end position="59"/>
    </location>
</feature>